<feature type="region of interest" description="Disordered" evidence="1">
    <location>
        <begin position="283"/>
        <end position="330"/>
    </location>
</feature>
<feature type="compositionally biased region" description="Polar residues" evidence="1">
    <location>
        <begin position="254"/>
        <end position="265"/>
    </location>
</feature>
<comment type="caution">
    <text evidence="2">The sequence shown here is derived from an EMBL/GenBank/DDBJ whole genome shotgun (WGS) entry which is preliminary data.</text>
</comment>
<feature type="compositionally biased region" description="Low complexity" evidence="1">
    <location>
        <begin position="104"/>
        <end position="117"/>
    </location>
</feature>
<dbReference type="Proteomes" id="UP001049176">
    <property type="component" value="Chromosome 11"/>
</dbReference>
<dbReference type="EMBL" id="CM032191">
    <property type="protein sequence ID" value="KAG7085567.1"/>
    <property type="molecule type" value="Genomic_DNA"/>
</dbReference>
<feature type="compositionally biased region" description="Low complexity" evidence="1">
    <location>
        <begin position="41"/>
        <end position="58"/>
    </location>
</feature>
<organism evidence="2 3">
    <name type="scientific">Marasmius oreades</name>
    <name type="common">fairy-ring Marasmius</name>
    <dbReference type="NCBI Taxonomy" id="181124"/>
    <lineage>
        <taxon>Eukaryota</taxon>
        <taxon>Fungi</taxon>
        <taxon>Dikarya</taxon>
        <taxon>Basidiomycota</taxon>
        <taxon>Agaricomycotina</taxon>
        <taxon>Agaricomycetes</taxon>
        <taxon>Agaricomycetidae</taxon>
        <taxon>Agaricales</taxon>
        <taxon>Marasmiineae</taxon>
        <taxon>Marasmiaceae</taxon>
        <taxon>Marasmius</taxon>
    </lineage>
</organism>
<keyword evidence="3" id="KW-1185">Reference proteome</keyword>
<evidence type="ECO:0000313" key="3">
    <source>
        <dbReference type="Proteomes" id="UP001049176"/>
    </source>
</evidence>
<feature type="compositionally biased region" description="Polar residues" evidence="1">
    <location>
        <begin position="424"/>
        <end position="456"/>
    </location>
</feature>
<dbReference type="GeneID" id="66072199"/>
<proteinExistence type="predicted"/>
<protein>
    <submittedName>
        <fullName evidence="2">Uncharacterized protein</fullName>
    </submittedName>
</protein>
<accession>A0A9P7RLJ4</accession>
<sequence>MTSFIHSRWDLSVLEISEPNQLPQTPPSRTQAADTFLPYPSSTASGSSTSGSPVQSPQEPIPSLVSQLQQFHGLTKKKVYGARPIRKPFVSGEVYHGDPVNRKSLSLSPESSPLTTTNHGGKASSPSTYDRSTRRYGSPSVDSRPYPKSRGSYDTATASNTPSQICDPSWLRQNRGVSGGSVSLPGSPPPYVSLTHAPPDYTQPGSPWGGASASPAAATTSYEFPSVSSDYTRSPTTSVSHRGHHHVSHPPSTAPATYSHTTPNSPVDGEHFLLPLQQQSSTFLSGGSHVQSEGVTDPSRHYHPHPVEPFSHPPTFANTTSVGSETEQTLETEKGLFNENPETMTLDPNVYRNELLSHLAGPATTANHYVPSIYGTPPHETTANFDNAKESLHSTGELECAAGAGTSSQSLYPYEDWQSREQHFYTTQYPPSPAGSPSKNSARLLPGSNSLTNWAG</sequence>
<name>A0A9P7RLJ4_9AGAR</name>
<feature type="compositionally biased region" description="Polar residues" evidence="1">
    <location>
        <begin position="283"/>
        <end position="294"/>
    </location>
</feature>
<feature type="region of interest" description="Disordered" evidence="1">
    <location>
        <begin position="18"/>
        <end position="62"/>
    </location>
</feature>
<feature type="compositionally biased region" description="Polar residues" evidence="1">
    <location>
        <begin position="316"/>
        <end position="329"/>
    </location>
</feature>
<evidence type="ECO:0000256" key="1">
    <source>
        <dbReference type="SAM" id="MobiDB-lite"/>
    </source>
</evidence>
<feature type="compositionally biased region" description="Polar residues" evidence="1">
    <location>
        <begin position="152"/>
        <end position="166"/>
    </location>
</feature>
<dbReference type="RefSeq" id="XP_043002038.1">
    <property type="nucleotide sequence ID" value="XM_043160082.1"/>
</dbReference>
<feature type="compositionally biased region" description="Polar residues" evidence="1">
    <location>
        <begin position="219"/>
        <end position="237"/>
    </location>
</feature>
<dbReference type="KEGG" id="more:E1B28_003123"/>
<gene>
    <name evidence="2" type="ORF">E1B28_003123</name>
</gene>
<dbReference type="OrthoDB" id="3263163at2759"/>
<feature type="region of interest" description="Disordered" evidence="1">
    <location>
        <begin position="91"/>
        <end position="270"/>
    </location>
</feature>
<feature type="compositionally biased region" description="Polar residues" evidence="1">
    <location>
        <begin position="18"/>
        <end position="33"/>
    </location>
</feature>
<feature type="compositionally biased region" description="Low complexity" evidence="1">
    <location>
        <begin position="204"/>
        <end position="218"/>
    </location>
</feature>
<feature type="region of interest" description="Disordered" evidence="1">
    <location>
        <begin position="422"/>
        <end position="456"/>
    </location>
</feature>
<dbReference type="AlphaFoldDB" id="A0A9P7RLJ4"/>
<reference evidence="2" key="1">
    <citation type="journal article" date="2021" name="Genome Biol. Evol.">
        <title>The assembled and annotated genome of the fairy-ring fungus Marasmius oreades.</title>
        <authorList>
            <person name="Hiltunen M."/>
            <person name="Ament-Velasquez S.L."/>
            <person name="Johannesson H."/>
        </authorList>
    </citation>
    <scope>NUCLEOTIDE SEQUENCE</scope>
    <source>
        <strain evidence="2">03SP1</strain>
    </source>
</reference>
<evidence type="ECO:0000313" key="2">
    <source>
        <dbReference type="EMBL" id="KAG7085567.1"/>
    </source>
</evidence>